<evidence type="ECO:0000256" key="1">
    <source>
        <dbReference type="PROSITE-ProRule" id="PRU00023"/>
    </source>
</evidence>
<evidence type="ECO:0000313" key="3">
    <source>
        <dbReference type="Proteomes" id="UP001497497"/>
    </source>
</evidence>
<organism evidence="2 3">
    <name type="scientific">Lymnaea stagnalis</name>
    <name type="common">Great pond snail</name>
    <name type="synonym">Helix stagnalis</name>
    <dbReference type="NCBI Taxonomy" id="6523"/>
    <lineage>
        <taxon>Eukaryota</taxon>
        <taxon>Metazoa</taxon>
        <taxon>Spiralia</taxon>
        <taxon>Lophotrochozoa</taxon>
        <taxon>Mollusca</taxon>
        <taxon>Gastropoda</taxon>
        <taxon>Heterobranchia</taxon>
        <taxon>Euthyneura</taxon>
        <taxon>Panpulmonata</taxon>
        <taxon>Hygrophila</taxon>
        <taxon>Lymnaeoidea</taxon>
        <taxon>Lymnaeidae</taxon>
        <taxon>Lymnaea</taxon>
    </lineage>
</organism>
<dbReference type="Proteomes" id="UP001497497">
    <property type="component" value="Unassembled WGS sequence"/>
</dbReference>
<proteinExistence type="predicted"/>
<dbReference type="SMART" id="SM00248">
    <property type="entry name" value="ANK"/>
    <property type="match status" value="7"/>
</dbReference>
<evidence type="ECO:0000313" key="2">
    <source>
        <dbReference type="EMBL" id="CAL1541509.1"/>
    </source>
</evidence>
<dbReference type="PANTHER" id="PTHR24183:SF1">
    <property type="entry name" value="FIBRONECTIN TYPE 3 AND ANKYRIN REPEAT DOMAINS PROTEIN 1"/>
    <property type="match status" value="1"/>
</dbReference>
<dbReference type="AlphaFoldDB" id="A0AAV2I474"/>
<gene>
    <name evidence="2" type="ORF">GSLYS_00015115001</name>
</gene>
<feature type="repeat" description="ANK" evidence="1">
    <location>
        <begin position="56"/>
        <end position="88"/>
    </location>
</feature>
<sequence>MKSRTNDQEIIRREVDVNSKESKGWTALMFATTSGDIEIVQQLIETGANLNAQNEEGWTALMLAARHKHVDICKHLITKGASVNLTERHGLTALMISSIIGNKEIVKAITETSAATLEKGREKVGIKDTFKYNRVVKRVRNRKSLIDNESLKIAMGTIPLLSPSYIDETSCKEDDAAINDEIRCENVLQVPENTKAEKKYPDVKRYQPVKKGTVIDIINAATKGNIKMLDFLIGQGVNIDDKTEDGKTALMVLSLKGCTNGVELLLSKGANIDAVNDEKGLTALMFACHKGDFKTVELLIKEGANVKLLDKQGWNALMHAVANGYKDIAYLLTHCKQKEEEANIDTCPEKTQQNDCQCSDGLNLTGNHETGEQISVPIEQNEEVSSKSIANDFKLESVSEANEDASDVNV</sequence>
<protein>
    <submittedName>
        <fullName evidence="2">Uncharacterized protein</fullName>
    </submittedName>
</protein>
<dbReference type="SUPFAM" id="SSF48403">
    <property type="entry name" value="Ankyrin repeat"/>
    <property type="match status" value="2"/>
</dbReference>
<keyword evidence="1" id="KW-0040">ANK repeat</keyword>
<dbReference type="InterPro" id="IPR002110">
    <property type="entry name" value="Ankyrin_rpt"/>
</dbReference>
<feature type="repeat" description="ANK" evidence="1">
    <location>
        <begin position="279"/>
        <end position="311"/>
    </location>
</feature>
<feature type="repeat" description="ANK" evidence="1">
    <location>
        <begin position="245"/>
        <end position="277"/>
    </location>
</feature>
<dbReference type="PANTHER" id="PTHR24183">
    <property type="entry name" value="FIBRONECTIN TYPE 3 AND ANKYRIN REPEAT DOMAINS PROTEIN 1"/>
    <property type="match status" value="1"/>
</dbReference>
<accession>A0AAV2I474</accession>
<dbReference type="GO" id="GO:0005634">
    <property type="term" value="C:nucleus"/>
    <property type="evidence" value="ECO:0007669"/>
    <property type="project" value="TreeGrafter"/>
</dbReference>
<reference evidence="2 3" key="1">
    <citation type="submission" date="2024-04" db="EMBL/GenBank/DDBJ databases">
        <authorList>
            <consortium name="Genoscope - CEA"/>
            <person name="William W."/>
        </authorList>
    </citation>
    <scope>NUCLEOTIDE SEQUENCE [LARGE SCALE GENOMIC DNA]</scope>
</reference>
<dbReference type="Gene3D" id="1.25.40.20">
    <property type="entry name" value="Ankyrin repeat-containing domain"/>
    <property type="match status" value="3"/>
</dbReference>
<name>A0AAV2I474_LYMST</name>
<dbReference type="PROSITE" id="PS50297">
    <property type="entry name" value="ANK_REP_REGION"/>
    <property type="match status" value="4"/>
</dbReference>
<keyword evidence="3" id="KW-1185">Reference proteome</keyword>
<dbReference type="EMBL" id="CAXITT010000436">
    <property type="protein sequence ID" value="CAL1541509.1"/>
    <property type="molecule type" value="Genomic_DNA"/>
</dbReference>
<comment type="caution">
    <text evidence="2">The sequence shown here is derived from an EMBL/GenBank/DDBJ whole genome shotgun (WGS) entry which is preliminary data.</text>
</comment>
<dbReference type="GO" id="GO:0042981">
    <property type="term" value="P:regulation of apoptotic process"/>
    <property type="evidence" value="ECO:0007669"/>
    <property type="project" value="TreeGrafter"/>
</dbReference>
<dbReference type="PROSITE" id="PS50088">
    <property type="entry name" value="ANK_REPEAT"/>
    <property type="match status" value="4"/>
</dbReference>
<dbReference type="Pfam" id="PF12796">
    <property type="entry name" value="Ank_2"/>
    <property type="match status" value="3"/>
</dbReference>
<dbReference type="InterPro" id="IPR036770">
    <property type="entry name" value="Ankyrin_rpt-contain_sf"/>
</dbReference>
<feature type="repeat" description="ANK" evidence="1">
    <location>
        <begin position="23"/>
        <end position="55"/>
    </location>
</feature>